<feature type="domain" description="Endonuclease/exonuclease/phosphatase" evidence="2">
    <location>
        <begin position="28"/>
        <end position="255"/>
    </location>
</feature>
<feature type="chain" id="PRO_5008389985" evidence="1">
    <location>
        <begin position="22"/>
        <end position="278"/>
    </location>
</feature>
<dbReference type="RefSeq" id="WP_067761310.1">
    <property type="nucleotide sequence ID" value="NZ_CP015772.1"/>
</dbReference>
<feature type="signal peptide" evidence="1">
    <location>
        <begin position="1"/>
        <end position="21"/>
    </location>
</feature>
<dbReference type="GO" id="GO:0006506">
    <property type="term" value="P:GPI anchor biosynthetic process"/>
    <property type="evidence" value="ECO:0007669"/>
    <property type="project" value="TreeGrafter"/>
</dbReference>
<dbReference type="OrthoDB" id="5447300at2"/>
<dbReference type="SUPFAM" id="SSF56219">
    <property type="entry name" value="DNase I-like"/>
    <property type="match status" value="1"/>
</dbReference>
<keyword evidence="1" id="KW-0732">Signal</keyword>
<dbReference type="GO" id="GO:0004519">
    <property type="term" value="F:endonuclease activity"/>
    <property type="evidence" value="ECO:0007669"/>
    <property type="project" value="UniProtKB-KW"/>
</dbReference>
<evidence type="ECO:0000313" key="4">
    <source>
        <dbReference type="Proteomes" id="UP000077667"/>
    </source>
</evidence>
<dbReference type="Pfam" id="PF03372">
    <property type="entry name" value="Exo_endo_phos"/>
    <property type="match status" value="1"/>
</dbReference>
<proteinExistence type="predicted"/>
<organism evidence="3 4">
    <name type="scientific">Niabella ginsenosidivorans</name>
    <dbReference type="NCBI Taxonomy" id="1176587"/>
    <lineage>
        <taxon>Bacteria</taxon>
        <taxon>Pseudomonadati</taxon>
        <taxon>Bacteroidota</taxon>
        <taxon>Chitinophagia</taxon>
        <taxon>Chitinophagales</taxon>
        <taxon>Chitinophagaceae</taxon>
        <taxon>Niabella</taxon>
    </lineage>
</organism>
<keyword evidence="4" id="KW-1185">Reference proteome</keyword>
<dbReference type="STRING" id="1176587.A8C56_23745"/>
<dbReference type="Proteomes" id="UP000077667">
    <property type="component" value="Chromosome"/>
</dbReference>
<dbReference type="EMBL" id="CP015772">
    <property type="protein sequence ID" value="ANH83587.1"/>
    <property type="molecule type" value="Genomic_DNA"/>
</dbReference>
<evidence type="ECO:0000256" key="1">
    <source>
        <dbReference type="SAM" id="SignalP"/>
    </source>
</evidence>
<protein>
    <submittedName>
        <fullName evidence="3">Endonuclease</fullName>
    </submittedName>
</protein>
<dbReference type="GO" id="GO:0016020">
    <property type="term" value="C:membrane"/>
    <property type="evidence" value="ECO:0007669"/>
    <property type="project" value="GOC"/>
</dbReference>
<sequence>MKRMKLFAVLLLLSALAKMTAAQTIKVLTYNIYHGEENYNRGHSNLKKIAAVINKYQPDFVAMQEVDSMTKRTALFNNGVKKDLVAELAGMTGMHGYFGKAMDYDGGGYGEGLLSKYVATPVVHHLPTPEGGEGRALIVIEHLFPNGQKIAFAGTHLCHEFEKNRIAQAREVAAVLSDKNMPVVVGGDFNITPDGEPYRAITEKLDDAAVRFGKPELTFSYTKPRIRLDYIFINKGTIWKVKKVEVIGNEDASDHKPVLVTLELIKNNPLRSINKTVS</sequence>
<evidence type="ECO:0000313" key="3">
    <source>
        <dbReference type="EMBL" id="ANH83587.1"/>
    </source>
</evidence>
<name>A0A1A9I7D4_9BACT</name>
<dbReference type="AlphaFoldDB" id="A0A1A9I7D4"/>
<keyword evidence="3" id="KW-0540">Nuclease</keyword>
<evidence type="ECO:0000259" key="2">
    <source>
        <dbReference type="Pfam" id="PF03372"/>
    </source>
</evidence>
<dbReference type="Gene3D" id="3.60.10.10">
    <property type="entry name" value="Endonuclease/exonuclease/phosphatase"/>
    <property type="match status" value="1"/>
</dbReference>
<dbReference type="InterPro" id="IPR005135">
    <property type="entry name" value="Endo/exonuclease/phosphatase"/>
</dbReference>
<keyword evidence="3" id="KW-0378">Hydrolase</keyword>
<gene>
    <name evidence="3" type="ORF">A8C56_23745</name>
</gene>
<dbReference type="KEGG" id="nia:A8C56_23745"/>
<keyword evidence="3" id="KW-0255">Endonuclease</keyword>
<dbReference type="InterPro" id="IPR036691">
    <property type="entry name" value="Endo/exonu/phosph_ase_sf"/>
</dbReference>
<dbReference type="PANTHER" id="PTHR14859">
    <property type="entry name" value="CALCOFLUOR WHITE HYPERSENSITIVE PROTEIN PRECURSOR"/>
    <property type="match status" value="1"/>
</dbReference>
<accession>A0A1A9I7D4</accession>
<dbReference type="PANTHER" id="PTHR14859:SF15">
    <property type="entry name" value="ENDONUCLEASE_EXONUCLEASE_PHOSPHATASE DOMAIN-CONTAINING PROTEIN"/>
    <property type="match status" value="1"/>
</dbReference>
<reference evidence="3 4" key="1">
    <citation type="submission" date="2016-05" db="EMBL/GenBank/DDBJ databases">
        <title>Niabella ginsenosidivorans BS26 whole genome sequencing.</title>
        <authorList>
            <person name="Im W.T."/>
            <person name="Siddiqi M.Z."/>
        </authorList>
    </citation>
    <scope>NUCLEOTIDE SEQUENCE [LARGE SCALE GENOMIC DNA]</scope>
    <source>
        <strain evidence="3 4">BS26</strain>
    </source>
</reference>
<dbReference type="InterPro" id="IPR051916">
    <property type="entry name" value="GPI-anchor_lipid_remodeler"/>
</dbReference>